<dbReference type="HAMAP" id="MF_00347">
    <property type="entry name" value="Polyphosphate_kinase"/>
    <property type="match status" value="1"/>
</dbReference>
<dbReference type="AlphaFoldDB" id="A0A1I1X685"/>
<dbReference type="InterPro" id="IPR003414">
    <property type="entry name" value="PP_kinase"/>
</dbReference>
<dbReference type="Gene3D" id="1.20.58.310">
    <property type="entry name" value="Polyphosphate kinase N-terminal domain"/>
    <property type="match status" value="1"/>
</dbReference>
<dbReference type="InterPro" id="IPR041108">
    <property type="entry name" value="PP_kinase_C_1"/>
</dbReference>
<dbReference type="SUPFAM" id="SSF143724">
    <property type="entry name" value="PHP14-like"/>
    <property type="match status" value="1"/>
</dbReference>
<organism evidence="12 13">
    <name type="scientific">Nannocystis exedens</name>
    <dbReference type="NCBI Taxonomy" id="54"/>
    <lineage>
        <taxon>Bacteria</taxon>
        <taxon>Pseudomonadati</taxon>
        <taxon>Myxococcota</taxon>
        <taxon>Polyangia</taxon>
        <taxon>Nannocystales</taxon>
        <taxon>Nannocystaceae</taxon>
        <taxon>Nannocystis</taxon>
    </lineage>
</organism>
<protein>
    <recommendedName>
        <fullName evidence="6 7">Polyphosphate kinase</fullName>
        <ecNumber evidence="6 7">2.7.4.1</ecNumber>
    </recommendedName>
    <alternativeName>
        <fullName evidence="6">ATP-polyphosphate phosphotransferase</fullName>
    </alternativeName>
    <alternativeName>
        <fullName evidence="6">Polyphosphoric acid kinase</fullName>
    </alternativeName>
</protein>
<dbReference type="PANTHER" id="PTHR30218:SF0">
    <property type="entry name" value="POLYPHOSPHATE KINASE"/>
    <property type="match status" value="1"/>
</dbReference>
<feature type="binding site" evidence="6">
    <location>
        <position position="380"/>
    </location>
    <ligand>
        <name>Mg(2+)</name>
        <dbReference type="ChEBI" id="CHEBI:18420"/>
    </ligand>
</feature>
<evidence type="ECO:0000259" key="9">
    <source>
        <dbReference type="Pfam" id="PF13089"/>
    </source>
</evidence>
<keyword evidence="1 6" id="KW-0597">Phosphoprotein</keyword>
<comment type="PTM">
    <text evidence="6 7">An intermediate of this reaction is the autophosphorylated ppk in which a phosphate is covalently linked to a histidine residue through a N-P bond.</text>
</comment>
<name>A0A1I1X685_9BACT</name>
<dbReference type="GO" id="GO:0046872">
    <property type="term" value="F:metal ion binding"/>
    <property type="evidence" value="ECO:0007669"/>
    <property type="project" value="UniProtKB-KW"/>
</dbReference>
<gene>
    <name evidence="6" type="primary">ppk</name>
    <name evidence="12" type="ORF">SAMN02745121_02751</name>
</gene>
<keyword evidence="6" id="KW-0460">Magnesium</keyword>
<dbReference type="NCBIfam" id="TIGR03705">
    <property type="entry name" value="poly_P_kin"/>
    <property type="match status" value="1"/>
</dbReference>
<feature type="binding site" evidence="6">
    <location>
        <position position="569"/>
    </location>
    <ligand>
        <name>ATP</name>
        <dbReference type="ChEBI" id="CHEBI:30616"/>
    </ligand>
</feature>
<feature type="binding site" evidence="6">
    <location>
        <position position="410"/>
    </location>
    <ligand>
        <name>Mg(2+)</name>
        <dbReference type="ChEBI" id="CHEBI:18420"/>
    </ligand>
</feature>
<keyword evidence="5 6" id="KW-0067">ATP-binding</keyword>
<feature type="domain" description="Polyphosphate kinase N-terminal" evidence="9">
    <location>
        <begin position="12"/>
        <end position="117"/>
    </location>
</feature>
<evidence type="ECO:0000256" key="3">
    <source>
        <dbReference type="ARBA" id="ARBA00022741"/>
    </source>
</evidence>
<sequence>MAPVELTHPSLYINRELSQLEFNRRVLEQAMDPRVPLLERLRFTTIVSTNLDEFFEIRVASIKEQVGFGLPQVGPDGRTPQDALRALKEAAQKLVREQYVFLQQQLLPALAAEGIRLLKLYTWTPEQSAWLEDYFDREVLPVLTPIGLDPSHPFPNIQNKNLNLIVALAGSDAFGRDSGTAVVQIPRSLPRLVFLPPAVADCPHGYALLGSIVTTFVHKLFPGMQVRGCYQFRVTRDSELWVQEEDVEDLLNALKGELRTRNFGDAVRLEVSDTCPPEMAEFLLSKFDLQPDDLYRVDGPVNLHRLAAIYDVIKRPELKYPPFIPGPRRTPGAEVDLFAELRRGNILLHHPYESFSLVLELVRQAARDPKVLAIKQTLYRTGADSPMAEALLEAARAGKEVTAVVELRARFDEAANIDLATRLQQAGVTVVYGIVGYKTHAKALFIVRREDGRYRRYVHLGTGNYHSVTAQFYTDFSFLTCDDAIGEDVHNVFMQLTGLGSVPRMNKLLVSPFTLMDRLIALIDREADNARQGKPARIVAKLNALTEVKVIEALYRASQAGVTIDLIVRGVCCLRPGVAGVSDNIRVRSIVGRFLEHHRIYHFHNAGEEVTYCASADWMSRNLLRRVETAFPIEDPALRARVVTEGLTTYLADNTQAWELQSDGSYVRCCPNPATEEARPAQETLLRLLSANQGTAQAQRQILEDLLVRQDMLE</sequence>
<keyword evidence="3 6" id="KW-0547">Nucleotide-binding</keyword>
<proteinExistence type="inferred from homology"/>
<dbReference type="GO" id="GO:0009358">
    <property type="term" value="C:polyphosphate kinase complex"/>
    <property type="evidence" value="ECO:0007669"/>
    <property type="project" value="InterPro"/>
</dbReference>
<dbReference type="CDD" id="cd09168">
    <property type="entry name" value="PLDc_PaPPK1_C2_like"/>
    <property type="match status" value="1"/>
</dbReference>
<comment type="cofactor">
    <cofactor evidence="6">
        <name>Mg(2+)</name>
        <dbReference type="ChEBI" id="CHEBI:18420"/>
    </cofactor>
</comment>
<feature type="binding site" evidence="6">
    <location>
        <position position="597"/>
    </location>
    <ligand>
        <name>ATP</name>
        <dbReference type="ChEBI" id="CHEBI:30616"/>
    </ligand>
</feature>
<dbReference type="InterPro" id="IPR036830">
    <property type="entry name" value="PP_kinase_middle_dom_sf"/>
</dbReference>
<feature type="binding site" evidence="6">
    <location>
        <position position="473"/>
    </location>
    <ligand>
        <name>ATP</name>
        <dbReference type="ChEBI" id="CHEBI:30616"/>
    </ligand>
</feature>
<dbReference type="SUPFAM" id="SSF56024">
    <property type="entry name" value="Phospholipase D/nuclease"/>
    <property type="match status" value="2"/>
</dbReference>
<evidence type="ECO:0000313" key="12">
    <source>
        <dbReference type="EMBL" id="SFE02916.1"/>
    </source>
</evidence>
<dbReference type="STRING" id="54.SAMN02745121_02751"/>
<dbReference type="InterPro" id="IPR024953">
    <property type="entry name" value="PP_kinase_middle"/>
</dbReference>
<dbReference type="GO" id="GO:0006799">
    <property type="term" value="P:polyphosphate biosynthetic process"/>
    <property type="evidence" value="ECO:0007669"/>
    <property type="project" value="UniProtKB-UniRule"/>
</dbReference>
<comment type="function">
    <text evidence="6 7">Catalyzes the reversible transfer of the terminal phosphate of ATP to form a long-chain polyphosphate (polyP).</text>
</comment>
<dbReference type="NCBIfam" id="NF003917">
    <property type="entry name" value="PRK05443.1-1"/>
    <property type="match status" value="1"/>
</dbReference>
<dbReference type="GO" id="GO:0008976">
    <property type="term" value="F:polyphosphate kinase activity"/>
    <property type="evidence" value="ECO:0007669"/>
    <property type="project" value="UniProtKB-UniRule"/>
</dbReference>
<dbReference type="InterPro" id="IPR025200">
    <property type="entry name" value="PPK_C_dom2"/>
</dbReference>
<evidence type="ECO:0000256" key="5">
    <source>
        <dbReference type="ARBA" id="ARBA00022840"/>
    </source>
</evidence>
<dbReference type="Pfam" id="PF13090">
    <property type="entry name" value="PP_kinase_C"/>
    <property type="match status" value="1"/>
</dbReference>
<evidence type="ECO:0000256" key="7">
    <source>
        <dbReference type="RuleBase" id="RU003800"/>
    </source>
</evidence>
<feature type="active site" description="Phosphohistidine intermediate" evidence="6">
    <location>
        <position position="440"/>
    </location>
</feature>
<dbReference type="Proteomes" id="UP000199400">
    <property type="component" value="Unassembled WGS sequence"/>
</dbReference>
<reference evidence="13" key="1">
    <citation type="submission" date="2016-10" db="EMBL/GenBank/DDBJ databases">
        <authorList>
            <person name="Varghese N."/>
            <person name="Submissions S."/>
        </authorList>
    </citation>
    <scope>NUCLEOTIDE SEQUENCE [LARGE SCALE GENOMIC DNA]</scope>
    <source>
        <strain evidence="13">ATCC 25963</strain>
    </source>
</reference>
<dbReference type="Gene3D" id="3.30.1840.10">
    <property type="entry name" value="Polyphosphate kinase middle domain"/>
    <property type="match status" value="1"/>
</dbReference>
<dbReference type="SUPFAM" id="SSF140356">
    <property type="entry name" value="PPK N-terminal domain-like"/>
    <property type="match status" value="1"/>
</dbReference>
<dbReference type="RefSeq" id="WP_096328881.1">
    <property type="nucleotide sequence ID" value="NZ_FOMX01000007.1"/>
</dbReference>
<dbReference type="EMBL" id="FOMX01000007">
    <property type="protein sequence ID" value="SFE02916.1"/>
    <property type="molecule type" value="Genomic_DNA"/>
</dbReference>
<dbReference type="PANTHER" id="PTHR30218">
    <property type="entry name" value="POLYPHOSPHATE KINASE"/>
    <property type="match status" value="1"/>
</dbReference>
<keyword evidence="2 6" id="KW-0808">Transferase</keyword>
<comment type="catalytic activity">
    <reaction evidence="6 7">
        <text>[phosphate](n) + ATP = [phosphate](n+1) + ADP</text>
        <dbReference type="Rhea" id="RHEA:19573"/>
        <dbReference type="Rhea" id="RHEA-COMP:9859"/>
        <dbReference type="Rhea" id="RHEA-COMP:14280"/>
        <dbReference type="ChEBI" id="CHEBI:16838"/>
        <dbReference type="ChEBI" id="CHEBI:30616"/>
        <dbReference type="ChEBI" id="CHEBI:456216"/>
        <dbReference type="EC" id="2.7.4.1"/>
    </reaction>
</comment>
<evidence type="ECO:0000256" key="1">
    <source>
        <dbReference type="ARBA" id="ARBA00022553"/>
    </source>
</evidence>
<dbReference type="NCBIfam" id="NF003921">
    <property type="entry name" value="PRK05443.2-2"/>
    <property type="match status" value="1"/>
</dbReference>
<dbReference type="Pfam" id="PF17941">
    <property type="entry name" value="PP_kinase_C_1"/>
    <property type="match status" value="1"/>
</dbReference>
<evidence type="ECO:0000256" key="4">
    <source>
        <dbReference type="ARBA" id="ARBA00022777"/>
    </source>
</evidence>
<dbReference type="InterPro" id="IPR036832">
    <property type="entry name" value="PPK_N_dom_sf"/>
</dbReference>
<evidence type="ECO:0000256" key="2">
    <source>
        <dbReference type="ARBA" id="ARBA00022679"/>
    </source>
</evidence>
<keyword evidence="4 6" id="KW-0418">Kinase</keyword>
<evidence type="ECO:0000259" key="10">
    <source>
        <dbReference type="Pfam" id="PF13090"/>
    </source>
</evidence>
<evidence type="ECO:0000259" key="8">
    <source>
        <dbReference type="Pfam" id="PF02503"/>
    </source>
</evidence>
<dbReference type="OrthoDB" id="9761456at2"/>
<dbReference type="Gene3D" id="3.30.870.10">
    <property type="entry name" value="Endonuclease Chain A"/>
    <property type="match status" value="2"/>
</dbReference>
<accession>A0A1I1X685</accession>
<feature type="binding site" evidence="6">
    <location>
        <position position="50"/>
    </location>
    <ligand>
        <name>ATP</name>
        <dbReference type="ChEBI" id="CHEBI:30616"/>
    </ligand>
</feature>
<evidence type="ECO:0000256" key="6">
    <source>
        <dbReference type="HAMAP-Rule" id="MF_00347"/>
    </source>
</evidence>
<dbReference type="NCBIfam" id="NF003918">
    <property type="entry name" value="PRK05443.1-2"/>
    <property type="match status" value="1"/>
</dbReference>
<keyword evidence="13" id="KW-1185">Reference proteome</keyword>
<dbReference type="GO" id="GO:0005524">
    <property type="term" value="F:ATP binding"/>
    <property type="evidence" value="ECO:0007669"/>
    <property type="project" value="UniProtKB-KW"/>
</dbReference>
<keyword evidence="6" id="KW-0479">Metal-binding</keyword>
<dbReference type="Pfam" id="PF02503">
    <property type="entry name" value="PP_kinase"/>
    <property type="match status" value="1"/>
</dbReference>
<feature type="domain" description="Polyphosphate kinase C-terminal" evidence="11">
    <location>
        <begin position="337"/>
        <end position="498"/>
    </location>
</feature>
<comment type="similarity">
    <text evidence="6 7">Belongs to the polyphosphate kinase 1 (PPK1) family.</text>
</comment>
<dbReference type="InterPro" id="IPR025198">
    <property type="entry name" value="PPK_N_dom"/>
</dbReference>
<dbReference type="PIRSF" id="PIRSF015589">
    <property type="entry name" value="PP_kinase"/>
    <property type="match status" value="1"/>
</dbReference>
<feature type="domain" description="Polyphosphate kinase C-terminal" evidence="10">
    <location>
        <begin position="508"/>
        <end position="672"/>
    </location>
</feature>
<feature type="domain" description="Polyphosphate kinase middle" evidence="8">
    <location>
        <begin position="126"/>
        <end position="308"/>
    </location>
</feature>
<evidence type="ECO:0000313" key="13">
    <source>
        <dbReference type="Proteomes" id="UP000199400"/>
    </source>
</evidence>
<evidence type="ECO:0000259" key="11">
    <source>
        <dbReference type="Pfam" id="PF17941"/>
    </source>
</evidence>
<dbReference type="Pfam" id="PF13089">
    <property type="entry name" value="PP_kinase_N"/>
    <property type="match status" value="1"/>
</dbReference>
<dbReference type="EC" id="2.7.4.1" evidence="6 7"/>